<dbReference type="AlphaFoldDB" id="A0AAD7SP53"/>
<reference evidence="2" key="1">
    <citation type="journal article" date="2023" name="Science">
        <title>Genome structures resolve the early diversification of teleost fishes.</title>
        <authorList>
            <person name="Parey E."/>
            <person name="Louis A."/>
            <person name="Montfort J."/>
            <person name="Bouchez O."/>
            <person name="Roques C."/>
            <person name="Iampietro C."/>
            <person name="Lluch J."/>
            <person name="Castinel A."/>
            <person name="Donnadieu C."/>
            <person name="Desvignes T."/>
            <person name="Floi Bucao C."/>
            <person name="Jouanno E."/>
            <person name="Wen M."/>
            <person name="Mejri S."/>
            <person name="Dirks R."/>
            <person name="Jansen H."/>
            <person name="Henkel C."/>
            <person name="Chen W.J."/>
            <person name="Zahm M."/>
            <person name="Cabau C."/>
            <person name="Klopp C."/>
            <person name="Thompson A.W."/>
            <person name="Robinson-Rechavi M."/>
            <person name="Braasch I."/>
            <person name="Lecointre G."/>
            <person name="Bobe J."/>
            <person name="Postlethwait J.H."/>
            <person name="Berthelot C."/>
            <person name="Roest Crollius H."/>
            <person name="Guiguen Y."/>
        </authorList>
    </citation>
    <scope>NUCLEOTIDE SEQUENCE</scope>
    <source>
        <strain evidence="2">NC1722</strain>
    </source>
</reference>
<evidence type="ECO:0000313" key="3">
    <source>
        <dbReference type="Proteomes" id="UP001221898"/>
    </source>
</evidence>
<evidence type="ECO:0000256" key="1">
    <source>
        <dbReference type="SAM" id="MobiDB-lite"/>
    </source>
</evidence>
<comment type="caution">
    <text evidence="2">The sequence shown here is derived from an EMBL/GenBank/DDBJ whole genome shotgun (WGS) entry which is preliminary data.</text>
</comment>
<accession>A0AAD7SP53</accession>
<protein>
    <submittedName>
        <fullName evidence="2">Uncharacterized protein</fullName>
    </submittedName>
</protein>
<feature type="compositionally biased region" description="Basic and acidic residues" evidence="1">
    <location>
        <begin position="74"/>
        <end position="83"/>
    </location>
</feature>
<organism evidence="2 3">
    <name type="scientific">Aldrovandia affinis</name>
    <dbReference type="NCBI Taxonomy" id="143900"/>
    <lineage>
        <taxon>Eukaryota</taxon>
        <taxon>Metazoa</taxon>
        <taxon>Chordata</taxon>
        <taxon>Craniata</taxon>
        <taxon>Vertebrata</taxon>
        <taxon>Euteleostomi</taxon>
        <taxon>Actinopterygii</taxon>
        <taxon>Neopterygii</taxon>
        <taxon>Teleostei</taxon>
        <taxon>Notacanthiformes</taxon>
        <taxon>Halosauridae</taxon>
        <taxon>Aldrovandia</taxon>
    </lineage>
</organism>
<sequence length="102" mass="11199">MLSIEDSAWLSVCDAGPARSPSQIHAKDTSLSTRSGWRAEYALAFCVPAAIPFPRDTSRHCDLARFTGGSERRSFSRVQRDAKNSGARCHLQDPETLRASTC</sequence>
<proteinExistence type="predicted"/>
<keyword evidence="3" id="KW-1185">Reference proteome</keyword>
<name>A0AAD7SP53_9TELE</name>
<feature type="region of interest" description="Disordered" evidence="1">
    <location>
        <begin position="74"/>
        <end position="102"/>
    </location>
</feature>
<gene>
    <name evidence="2" type="ORF">AAFF_G00304210</name>
</gene>
<evidence type="ECO:0000313" key="2">
    <source>
        <dbReference type="EMBL" id="KAJ8406190.1"/>
    </source>
</evidence>
<dbReference type="EMBL" id="JAINUG010000044">
    <property type="protein sequence ID" value="KAJ8406190.1"/>
    <property type="molecule type" value="Genomic_DNA"/>
</dbReference>
<dbReference type="Proteomes" id="UP001221898">
    <property type="component" value="Unassembled WGS sequence"/>
</dbReference>